<proteinExistence type="predicted"/>
<gene>
    <name evidence="6" type="primary">CadN_26</name>
    <name evidence="6" type="ORF">GWK47_044121</name>
</gene>
<dbReference type="InterPro" id="IPR027397">
    <property type="entry name" value="Catenin-bd_sf"/>
</dbReference>
<sequence length="297" mass="30991">MQRLRYGSATLLSVDDGDGDLYNASQLLDVDKQEGAVSMTCASRVIAHRCRLQSTVHCGARPACSRVWSEAVWLRRPAPTCPVGSCCPASKPGGPTTKVSLGKTQGLHSRDLEKESRRCRCGEGRVLSRSRLTYEDEDECAWQPCLSCGSYFNTQPGDVSWMQRVNGATTGHGGKVVLLPGGVLNRQHPPPAPKGPPTSLKGAPWGLLVPHLVGAVPSACGRAAGEGNHPVSSGEEVNVEGGRVSPPPSRGSECWGAAGGRGSKGGLGSTPPAGDDLRNYAYEGDGSSPGSLSSCKC</sequence>
<dbReference type="InterPro" id="IPR000233">
    <property type="entry name" value="Cadherin_Y-type_LIR"/>
</dbReference>
<dbReference type="GO" id="GO:0007156">
    <property type="term" value="P:homophilic cell adhesion via plasma membrane adhesion molecules"/>
    <property type="evidence" value="ECO:0007669"/>
    <property type="project" value="InterPro"/>
</dbReference>
<evidence type="ECO:0000256" key="4">
    <source>
        <dbReference type="SAM" id="MobiDB-lite"/>
    </source>
</evidence>
<keyword evidence="2" id="KW-1133">Transmembrane helix</keyword>
<keyword evidence="1" id="KW-0812">Transmembrane</keyword>
<comment type="caution">
    <text evidence="6">The sequence shown here is derived from an EMBL/GenBank/DDBJ whole genome shotgun (WGS) entry which is preliminary data.</text>
</comment>
<keyword evidence="2" id="KW-0472">Membrane</keyword>
<dbReference type="GO" id="GO:0009887">
    <property type="term" value="P:animal organ morphogenesis"/>
    <property type="evidence" value="ECO:0007669"/>
    <property type="project" value="UniProtKB-ARBA"/>
</dbReference>
<evidence type="ECO:0000259" key="5">
    <source>
        <dbReference type="Pfam" id="PF01049"/>
    </source>
</evidence>
<feature type="compositionally biased region" description="Gly residues" evidence="4">
    <location>
        <begin position="257"/>
        <end position="268"/>
    </location>
</feature>
<keyword evidence="7" id="KW-1185">Reference proteome</keyword>
<evidence type="ECO:0000256" key="2">
    <source>
        <dbReference type="ARBA" id="ARBA00022989"/>
    </source>
</evidence>
<reference evidence="6" key="1">
    <citation type="submission" date="2020-07" db="EMBL/GenBank/DDBJ databases">
        <title>The High-quality genome of the commercially important snow crab, Chionoecetes opilio.</title>
        <authorList>
            <person name="Jeong J.-H."/>
            <person name="Ryu S."/>
        </authorList>
    </citation>
    <scope>NUCLEOTIDE SEQUENCE</scope>
    <source>
        <strain evidence="6">MADBK_172401_WGS</strain>
        <tissue evidence="6">Digestive gland</tissue>
    </source>
</reference>
<dbReference type="Proteomes" id="UP000770661">
    <property type="component" value="Unassembled WGS sequence"/>
</dbReference>
<accession>A0A8J4Y8J2</accession>
<dbReference type="GO" id="GO:0005509">
    <property type="term" value="F:calcium ion binding"/>
    <property type="evidence" value="ECO:0007669"/>
    <property type="project" value="InterPro"/>
</dbReference>
<evidence type="ECO:0000256" key="1">
    <source>
        <dbReference type="ARBA" id="ARBA00022692"/>
    </source>
</evidence>
<dbReference type="OrthoDB" id="6252479at2759"/>
<dbReference type="Pfam" id="PF01049">
    <property type="entry name" value="CADH_Y-type_LIR"/>
    <property type="match status" value="1"/>
</dbReference>
<comment type="function">
    <text evidence="3">Cadherins are calcium-dependent cell adhesion proteins.</text>
</comment>
<feature type="compositionally biased region" description="Polar residues" evidence="4">
    <location>
        <begin position="288"/>
        <end position="297"/>
    </location>
</feature>
<feature type="region of interest" description="Disordered" evidence="4">
    <location>
        <begin position="182"/>
        <end position="203"/>
    </location>
</feature>
<protein>
    <submittedName>
        <fullName evidence="6">Neural-cadherin</fullName>
    </submittedName>
</protein>
<evidence type="ECO:0000313" key="6">
    <source>
        <dbReference type="EMBL" id="KAG0722637.1"/>
    </source>
</evidence>
<dbReference type="Gene3D" id="4.10.900.10">
    <property type="entry name" value="TCF3-CBD (Catenin binding domain)"/>
    <property type="match status" value="1"/>
</dbReference>
<feature type="region of interest" description="Disordered" evidence="4">
    <location>
        <begin position="222"/>
        <end position="297"/>
    </location>
</feature>
<evidence type="ECO:0000313" key="7">
    <source>
        <dbReference type="Proteomes" id="UP000770661"/>
    </source>
</evidence>
<feature type="domain" description="Cadherin Y-type LIR-motif" evidence="5">
    <location>
        <begin position="271"/>
        <end position="295"/>
    </location>
</feature>
<evidence type="ECO:0000256" key="3">
    <source>
        <dbReference type="RuleBase" id="RU004357"/>
    </source>
</evidence>
<dbReference type="EMBL" id="JACEEZ010009232">
    <property type="protein sequence ID" value="KAG0722637.1"/>
    <property type="molecule type" value="Genomic_DNA"/>
</dbReference>
<dbReference type="AlphaFoldDB" id="A0A8J4Y8J2"/>
<organism evidence="6 7">
    <name type="scientific">Chionoecetes opilio</name>
    <name type="common">Atlantic snow crab</name>
    <name type="synonym">Cancer opilio</name>
    <dbReference type="NCBI Taxonomy" id="41210"/>
    <lineage>
        <taxon>Eukaryota</taxon>
        <taxon>Metazoa</taxon>
        <taxon>Ecdysozoa</taxon>
        <taxon>Arthropoda</taxon>
        <taxon>Crustacea</taxon>
        <taxon>Multicrustacea</taxon>
        <taxon>Malacostraca</taxon>
        <taxon>Eumalacostraca</taxon>
        <taxon>Eucarida</taxon>
        <taxon>Decapoda</taxon>
        <taxon>Pleocyemata</taxon>
        <taxon>Brachyura</taxon>
        <taxon>Eubrachyura</taxon>
        <taxon>Majoidea</taxon>
        <taxon>Majidae</taxon>
        <taxon>Chionoecetes</taxon>
    </lineage>
</organism>
<name>A0A8J4Y8J2_CHIOP</name>